<evidence type="ECO:0008006" key="5">
    <source>
        <dbReference type="Google" id="ProtNLM"/>
    </source>
</evidence>
<dbReference type="Pfam" id="PF18847">
    <property type="entry name" value="LPD29"/>
    <property type="match status" value="1"/>
</dbReference>
<organism evidence="3 4">
    <name type="scientific">Enterobacter cloacae subsp. cloacae (strain ATCC 13047 / DSM 30054 / NBRC 13535 / NCTC 10005 / WDCM 00083 / NCDC 279-56)</name>
    <dbReference type="NCBI Taxonomy" id="716541"/>
    <lineage>
        <taxon>Bacteria</taxon>
        <taxon>Pseudomonadati</taxon>
        <taxon>Pseudomonadota</taxon>
        <taxon>Gammaproteobacteria</taxon>
        <taxon>Enterobacterales</taxon>
        <taxon>Enterobacteriaceae</taxon>
        <taxon>Enterobacter</taxon>
        <taxon>Enterobacter cloacae complex</taxon>
    </lineage>
</organism>
<accession>A0A0H3CWW8</accession>
<dbReference type="KEGG" id="enc:ECL_B123"/>
<keyword evidence="4" id="KW-1185">Reference proteome</keyword>
<dbReference type="EMBL" id="CP001920">
    <property type="protein sequence ID" value="ADF65085.1"/>
    <property type="molecule type" value="Genomic_DNA"/>
</dbReference>
<evidence type="ECO:0000259" key="1">
    <source>
        <dbReference type="Pfam" id="PF18847"/>
    </source>
</evidence>
<protein>
    <recommendedName>
        <fullName evidence="5">Large polyvalent protein associated domain-containing protein</fullName>
    </recommendedName>
</protein>
<dbReference type="InterPro" id="IPR040631">
    <property type="entry name" value="LPD30"/>
</dbReference>
<dbReference type="Pfam" id="PF18850">
    <property type="entry name" value="LPD30"/>
    <property type="match status" value="1"/>
</dbReference>
<dbReference type="HOGENOM" id="CLU_085368_0_0_6"/>
<evidence type="ECO:0000313" key="4">
    <source>
        <dbReference type="Proteomes" id="UP000002363"/>
    </source>
</evidence>
<keyword evidence="3" id="KW-0614">Plasmid</keyword>
<feature type="domain" description="Large polyvalent protein associated" evidence="2">
    <location>
        <begin position="14"/>
        <end position="115"/>
    </location>
</feature>
<dbReference type="EnsemblBacteria" id="ADF65085">
    <property type="protein sequence ID" value="ADF65085"/>
    <property type="gene ID" value="ECL_B123"/>
</dbReference>
<dbReference type="OrthoDB" id="6465939at2"/>
<dbReference type="Proteomes" id="UP000002363">
    <property type="component" value="Plasmid pECL_B"/>
</dbReference>
<dbReference type="PATRIC" id="fig|716541.4.peg.299"/>
<dbReference type="InterPro" id="IPR041311">
    <property type="entry name" value="LPD29"/>
</dbReference>
<reference evidence="3 4" key="1">
    <citation type="journal article" date="2010" name="J. Bacteriol.">
        <title>Complete genome sequence of Enterobacter cloacae subsp. cloacae type strain ATCC 13047.</title>
        <authorList>
            <person name="Ren Y."/>
            <person name="Ren Y."/>
            <person name="Zhou Z."/>
            <person name="Guo X."/>
            <person name="Li Y."/>
            <person name="Feng L."/>
            <person name="Wang L."/>
        </authorList>
    </citation>
    <scope>NUCLEOTIDE SEQUENCE [LARGE SCALE GENOMIC DNA]</scope>
    <source>
        <strain evidence="4">ATCC 13047 / DSM 30054 / NBRC 13535 / NCTC 10005 / WDCM 00083 / NCDC 279-56</strain>
        <plasmid evidence="3">pECL_B</plasmid>
    </source>
</reference>
<evidence type="ECO:0000313" key="3">
    <source>
        <dbReference type="EMBL" id="ADF65085.1"/>
    </source>
</evidence>
<evidence type="ECO:0000259" key="2">
    <source>
        <dbReference type="Pfam" id="PF18850"/>
    </source>
</evidence>
<gene>
    <name evidence="3" type="ordered locus">ECL_B123</name>
</gene>
<feature type="domain" description="Large polyvalent protein associated" evidence="1">
    <location>
        <begin position="146"/>
        <end position="232"/>
    </location>
</feature>
<dbReference type="RefSeq" id="WP_013087393.1">
    <property type="nucleotide sequence ID" value="NC_014108.1"/>
</dbReference>
<dbReference type="AlphaFoldDB" id="A0A0H3CWW8"/>
<geneLocation type="plasmid" evidence="3 4">
    <name>pECL_B</name>
</geneLocation>
<proteinExistence type="predicted"/>
<sequence length="292" mass="32421">MTSQTFDPKTVIVQVGQVVYTGLYGLGNGVVSAIYGEQSPATSRVHFGGVMVSGGKAEFDILFESGSETKRLPECILRGVQWRIFDEVKSHEEIERIREVVIATQKKAAEDKAEADAAYALKKVQLTGDPKYSGLEKIGSSSRSHAAVVAKNMRTELKAAYPGTKFSVRKTGYDSISVKWIDGPTKDQVQDIIGKYKTGHYDMYADIHESNSTPFTDIYGGVDYLHYSRDYSEELTQKAIDNVRKKYGQEIVPESCTVAAYISGDLWKVSRDFFFNHGVDGEIGKELRELQG</sequence>
<name>A0A0H3CWW8_ENTCC</name>